<evidence type="ECO:0000256" key="4">
    <source>
        <dbReference type="ARBA" id="ARBA00023136"/>
    </source>
</evidence>
<comment type="subcellular location">
    <subcellularLocation>
        <location evidence="1">Membrane</location>
        <topology evidence="1">Single-pass membrane protein</topology>
    </subcellularLocation>
</comment>
<evidence type="ECO:0000313" key="7">
    <source>
        <dbReference type="Proteomes" id="UP001234989"/>
    </source>
</evidence>
<evidence type="ECO:0000256" key="1">
    <source>
        <dbReference type="ARBA" id="ARBA00004167"/>
    </source>
</evidence>
<dbReference type="GO" id="GO:0016020">
    <property type="term" value="C:membrane"/>
    <property type="evidence" value="ECO:0007669"/>
    <property type="project" value="UniProtKB-SubCell"/>
</dbReference>
<accession>A0AAF0PWZ1</accession>
<dbReference type="Pfam" id="PF05633">
    <property type="entry name" value="ROH1-like"/>
    <property type="match status" value="1"/>
</dbReference>
<comment type="similarity">
    <text evidence="5">Belongs to the ROH1 family.</text>
</comment>
<protein>
    <submittedName>
        <fullName evidence="6">Uncharacterized protein</fullName>
    </submittedName>
</protein>
<keyword evidence="3" id="KW-1133">Transmembrane helix</keyword>
<evidence type="ECO:0000256" key="3">
    <source>
        <dbReference type="ARBA" id="ARBA00022989"/>
    </source>
</evidence>
<proteinExistence type="inferred from homology"/>
<evidence type="ECO:0000256" key="5">
    <source>
        <dbReference type="ARBA" id="ARBA00035114"/>
    </source>
</evidence>
<keyword evidence="2" id="KW-0812">Transmembrane</keyword>
<organism evidence="6 7">
    <name type="scientific">Solanum verrucosum</name>
    <dbReference type="NCBI Taxonomy" id="315347"/>
    <lineage>
        <taxon>Eukaryota</taxon>
        <taxon>Viridiplantae</taxon>
        <taxon>Streptophyta</taxon>
        <taxon>Embryophyta</taxon>
        <taxon>Tracheophyta</taxon>
        <taxon>Spermatophyta</taxon>
        <taxon>Magnoliopsida</taxon>
        <taxon>eudicotyledons</taxon>
        <taxon>Gunneridae</taxon>
        <taxon>Pentapetalae</taxon>
        <taxon>asterids</taxon>
        <taxon>lamiids</taxon>
        <taxon>Solanales</taxon>
        <taxon>Solanaceae</taxon>
        <taxon>Solanoideae</taxon>
        <taxon>Solaneae</taxon>
        <taxon>Solanum</taxon>
    </lineage>
</organism>
<dbReference type="PANTHER" id="PTHR31509">
    <property type="entry name" value="BPS1-LIKE PROTEIN"/>
    <property type="match status" value="1"/>
</dbReference>
<evidence type="ECO:0000313" key="6">
    <source>
        <dbReference type="EMBL" id="WMV11480.1"/>
    </source>
</evidence>
<name>A0AAF0PWZ1_SOLVR</name>
<dbReference type="Proteomes" id="UP001234989">
    <property type="component" value="Chromosome 1"/>
</dbReference>
<sequence>MILSPKGSYLSPKLLALLNSFEQTLAGRLKSLKPGGKEDILSLSWMKQAISTLCAVHTDVKTLITDLELPVSDWDEKWIGVYLDNSLRMLDMCVAYSSEISRLSQGHLYLQCSLHNLDGSSTQFMKAPKLKDLQVRETCLWTEAFVDLRDFISGEIRGIYSGGKFTALKELEALDVSVKKIYPVIQDGVDPIDAAQLELLTSDLTKKTENFSVGLDLLAKETDKFFQILLTGRDALLCNLRVGSAVVKPAHPNKNVHKQMVK</sequence>
<dbReference type="EMBL" id="CP133612">
    <property type="protein sequence ID" value="WMV11480.1"/>
    <property type="molecule type" value="Genomic_DNA"/>
</dbReference>
<reference evidence="6" key="1">
    <citation type="submission" date="2023-08" db="EMBL/GenBank/DDBJ databases">
        <title>A de novo genome assembly of Solanum verrucosum Schlechtendal, a Mexican diploid species geographically isolated from the other diploid A-genome species in potato relatives.</title>
        <authorList>
            <person name="Hosaka K."/>
        </authorList>
    </citation>
    <scope>NUCLEOTIDE SEQUENCE</scope>
    <source>
        <tissue evidence="6">Young leaves</tissue>
    </source>
</reference>
<dbReference type="AlphaFoldDB" id="A0AAF0PWZ1"/>
<dbReference type="InterPro" id="IPR008511">
    <property type="entry name" value="ROH1-like"/>
</dbReference>
<keyword evidence="7" id="KW-1185">Reference proteome</keyword>
<gene>
    <name evidence="6" type="ORF">MTR67_004865</name>
</gene>
<evidence type="ECO:0000256" key="2">
    <source>
        <dbReference type="ARBA" id="ARBA00022692"/>
    </source>
</evidence>
<keyword evidence="4" id="KW-0472">Membrane</keyword>